<feature type="non-terminal residue" evidence="2">
    <location>
        <position position="1"/>
    </location>
</feature>
<dbReference type="Proteomes" id="UP001152484">
    <property type="component" value="Unassembled WGS sequence"/>
</dbReference>
<organism evidence="2 3">
    <name type="scientific">Cuscuta europaea</name>
    <name type="common">European dodder</name>
    <dbReference type="NCBI Taxonomy" id="41803"/>
    <lineage>
        <taxon>Eukaryota</taxon>
        <taxon>Viridiplantae</taxon>
        <taxon>Streptophyta</taxon>
        <taxon>Embryophyta</taxon>
        <taxon>Tracheophyta</taxon>
        <taxon>Spermatophyta</taxon>
        <taxon>Magnoliopsida</taxon>
        <taxon>eudicotyledons</taxon>
        <taxon>Gunneridae</taxon>
        <taxon>Pentapetalae</taxon>
        <taxon>asterids</taxon>
        <taxon>lamiids</taxon>
        <taxon>Solanales</taxon>
        <taxon>Convolvulaceae</taxon>
        <taxon>Cuscuteae</taxon>
        <taxon>Cuscuta</taxon>
        <taxon>Cuscuta subgen. Cuscuta</taxon>
    </lineage>
</organism>
<evidence type="ECO:0000256" key="1">
    <source>
        <dbReference type="SAM" id="MobiDB-lite"/>
    </source>
</evidence>
<proteinExistence type="predicted"/>
<accession>A0A9P1DZA2</accession>
<evidence type="ECO:0000313" key="2">
    <source>
        <dbReference type="EMBL" id="CAH9065915.1"/>
    </source>
</evidence>
<name>A0A9P1DZA2_CUSEU</name>
<protein>
    <submittedName>
        <fullName evidence="2">Uncharacterized protein</fullName>
    </submittedName>
</protein>
<evidence type="ECO:0000313" key="3">
    <source>
        <dbReference type="Proteomes" id="UP001152484"/>
    </source>
</evidence>
<feature type="region of interest" description="Disordered" evidence="1">
    <location>
        <begin position="21"/>
        <end position="40"/>
    </location>
</feature>
<dbReference type="AlphaFoldDB" id="A0A9P1DZA2"/>
<keyword evidence="3" id="KW-1185">Reference proteome</keyword>
<gene>
    <name evidence="2" type="ORF">CEURO_LOCUS2300</name>
</gene>
<dbReference type="EMBL" id="CAMAPE010000005">
    <property type="protein sequence ID" value="CAH9065915.1"/>
    <property type="molecule type" value="Genomic_DNA"/>
</dbReference>
<feature type="compositionally biased region" description="Basic and acidic residues" evidence="1">
    <location>
        <begin position="30"/>
        <end position="40"/>
    </location>
</feature>
<reference evidence="2" key="1">
    <citation type="submission" date="2022-07" db="EMBL/GenBank/DDBJ databases">
        <authorList>
            <person name="Macas J."/>
            <person name="Novak P."/>
            <person name="Neumann P."/>
        </authorList>
    </citation>
    <scope>NUCLEOTIDE SEQUENCE</scope>
</reference>
<comment type="caution">
    <text evidence="2">The sequence shown here is derived from an EMBL/GenBank/DDBJ whole genome shotgun (WGS) entry which is preliminary data.</text>
</comment>
<sequence length="92" mass="10112">MLDTQLLCAEADAIFEKYMGNMNAPAGSEKGSKETNDDEGNKVGVLESEVINKDGEPKQVSNEHVKGTDYIHPTEKEDCLEPVKSQIVVRFA</sequence>